<evidence type="ECO:0000256" key="4">
    <source>
        <dbReference type="SAM" id="Coils"/>
    </source>
</evidence>
<sequence>MEESDKMDEDSKLIEELQTRSAHQRNQLLHLEKALKQAVSKQEELRKMNSDEIQRADEIINDLKQKLSRSMATIESKDVELLNLQTALGQFYAESEQKDRLGRDLALARDESDKLTESLRVANQLLEASTKEKEDILLKLSQTENMLSESRNAIFKLEQDNIKVRSALEKSITSLNRMSLDSDNFVDRRIVIKLLVTYFQRNHSKEVLDVMVRILGFSDEDKQRIGAAQQVAGKGVVRGVLGFPGRFVGGILGGSSSGVSSPLPGDNQSFADLWVDFLLKETEEKGRQENAETKMPEQSVGTGATTSSISDVHLPTQHNRSHLTSNRNTPYEHAGSEFTSVPLTSSTPQAPERNLGFSRFLQR</sequence>
<dbReference type="PANTHER" id="PTHR18921:SF2">
    <property type="entry name" value="THYROID RECEPTOR-INTERACTING PROTEIN 11"/>
    <property type="match status" value="1"/>
</dbReference>
<dbReference type="EMBL" id="JAUJYO010000022">
    <property type="protein sequence ID" value="KAK1281503.1"/>
    <property type="molecule type" value="Genomic_DNA"/>
</dbReference>
<feature type="compositionally biased region" description="Polar residues" evidence="5">
    <location>
        <begin position="337"/>
        <end position="349"/>
    </location>
</feature>
<proteinExistence type="predicted"/>
<dbReference type="GO" id="GO:0005794">
    <property type="term" value="C:Golgi apparatus"/>
    <property type="evidence" value="ECO:0007669"/>
    <property type="project" value="UniProtKB-SubCell"/>
</dbReference>
<evidence type="ECO:0000256" key="5">
    <source>
        <dbReference type="SAM" id="MobiDB-lite"/>
    </source>
</evidence>
<feature type="region of interest" description="Disordered" evidence="5">
    <location>
        <begin position="285"/>
        <end position="363"/>
    </location>
</feature>
<evidence type="ECO:0000313" key="6">
    <source>
        <dbReference type="EMBL" id="KAK1281503.1"/>
    </source>
</evidence>
<reference evidence="6" key="2">
    <citation type="submission" date="2023-06" db="EMBL/GenBank/DDBJ databases">
        <authorList>
            <person name="Ma L."/>
            <person name="Liu K.-W."/>
            <person name="Li Z."/>
            <person name="Hsiao Y.-Y."/>
            <person name="Qi Y."/>
            <person name="Fu T."/>
            <person name="Tang G."/>
            <person name="Zhang D."/>
            <person name="Sun W.-H."/>
            <person name="Liu D.-K."/>
            <person name="Li Y."/>
            <person name="Chen G.-Z."/>
            <person name="Liu X.-D."/>
            <person name="Liao X.-Y."/>
            <person name="Jiang Y.-T."/>
            <person name="Yu X."/>
            <person name="Hao Y."/>
            <person name="Huang J."/>
            <person name="Zhao X.-W."/>
            <person name="Ke S."/>
            <person name="Chen Y.-Y."/>
            <person name="Wu W.-L."/>
            <person name="Hsu J.-L."/>
            <person name="Lin Y.-F."/>
            <person name="Huang M.-D."/>
            <person name="Li C.-Y."/>
            <person name="Huang L."/>
            <person name="Wang Z.-W."/>
            <person name="Zhao X."/>
            <person name="Zhong W.-Y."/>
            <person name="Peng D.-H."/>
            <person name="Ahmad S."/>
            <person name="Lan S."/>
            <person name="Zhang J.-S."/>
            <person name="Tsai W.-C."/>
            <person name="Van De Peer Y."/>
            <person name="Liu Z.-J."/>
        </authorList>
    </citation>
    <scope>NUCLEOTIDE SEQUENCE</scope>
    <source>
        <strain evidence="6">CP</strain>
        <tissue evidence="6">Leaves</tissue>
    </source>
</reference>
<dbReference type="PANTHER" id="PTHR18921">
    <property type="entry name" value="MYOSIN HEAVY CHAIN - RELATED"/>
    <property type="match status" value="1"/>
</dbReference>
<comment type="caution">
    <text evidence="6">The sequence shown here is derived from an EMBL/GenBank/DDBJ whole genome shotgun (WGS) entry which is preliminary data.</text>
</comment>
<dbReference type="GO" id="GO:0031267">
    <property type="term" value="F:small GTPase binding"/>
    <property type="evidence" value="ECO:0007669"/>
    <property type="project" value="TreeGrafter"/>
</dbReference>
<dbReference type="GO" id="GO:0007030">
    <property type="term" value="P:Golgi organization"/>
    <property type="evidence" value="ECO:0007669"/>
    <property type="project" value="TreeGrafter"/>
</dbReference>
<evidence type="ECO:0000256" key="1">
    <source>
        <dbReference type="ARBA" id="ARBA00004555"/>
    </source>
</evidence>
<feature type="compositionally biased region" description="Polar residues" evidence="5">
    <location>
        <begin position="299"/>
        <end position="329"/>
    </location>
</feature>
<feature type="compositionally biased region" description="Basic and acidic residues" evidence="5">
    <location>
        <begin position="285"/>
        <end position="295"/>
    </location>
</feature>
<evidence type="ECO:0000256" key="2">
    <source>
        <dbReference type="ARBA" id="ARBA00023034"/>
    </source>
</evidence>
<dbReference type="GO" id="GO:0006888">
    <property type="term" value="P:endoplasmic reticulum to Golgi vesicle-mediated transport"/>
    <property type="evidence" value="ECO:0007669"/>
    <property type="project" value="TreeGrafter"/>
</dbReference>
<feature type="coiled-coil region" evidence="4">
    <location>
        <begin position="14"/>
        <end position="73"/>
    </location>
</feature>
<gene>
    <name evidence="6" type="primary">GC4</name>
    <name evidence="6" type="ORF">QJS10_CPB22g00034</name>
</gene>
<keyword evidence="2" id="KW-0333">Golgi apparatus</keyword>
<reference evidence="6" key="1">
    <citation type="journal article" date="2023" name="Nat. Commun.">
        <title>Diploid and tetraploid genomes of Acorus and the evolution of monocots.</title>
        <authorList>
            <person name="Ma L."/>
            <person name="Liu K.W."/>
            <person name="Li Z."/>
            <person name="Hsiao Y.Y."/>
            <person name="Qi Y."/>
            <person name="Fu T."/>
            <person name="Tang G.D."/>
            <person name="Zhang D."/>
            <person name="Sun W.H."/>
            <person name="Liu D.K."/>
            <person name="Li Y."/>
            <person name="Chen G.Z."/>
            <person name="Liu X.D."/>
            <person name="Liao X.Y."/>
            <person name="Jiang Y.T."/>
            <person name="Yu X."/>
            <person name="Hao Y."/>
            <person name="Huang J."/>
            <person name="Zhao X.W."/>
            <person name="Ke S."/>
            <person name="Chen Y.Y."/>
            <person name="Wu W.L."/>
            <person name="Hsu J.L."/>
            <person name="Lin Y.F."/>
            <person name="Huang M.D."/>
            <person name="Li C.Y."/>
            <person name="Huang L."/>
            <person name="Wang Z.W."/>
            <person name="Zhao X."/>
            <person name="Zhong W.Y."/>
            <person name="Peng D.H."/>
            <person name="Ahmad S."/>
            <person name="Lan S."/>
            <person name="Zhang J.S."/>
            <person name="Tsai W.C."/>
            <person name="Van de Peer Y."/>
            <person name="Liu Z.J."/>
        </authorList>
    </citation>
    <scope>NUCLEOTIDE SEQUENCE</scope>
    <source>
        <strain evidence="6">CP</strain>
    </source>
</reference>
<protein>
    <submittedName>
        <fullName evidence="6">Golgin candidate 4</fullName>
    </submittedName>
</protein>
<dbReference type="Proteomes" id="UP001180020">
    <property type="component" value="Unassembled WGS sequence"/>
</dbReference>
<evidence type="ECO:0000256" key="3">
    <source>
        <dbReference type="ARBA" id="ARBA00023054"/>
    </source>
</evidence>
<comment type="subcellular location">
    <subcellularLocation>
        <location evidence="1">Golgi apparatus</location>
    </subcellularLocation>
</comment>
<name>A0AAV9BX57_ACOCL</name>
<keyword evidence="7" id="KW-1185">Reference proteome</keyword>
<organism evidence="6 7">
    <name type="scientific">Acorus calamus</name>
    <name type="common">Sweet flag</name>
    <dbReference type="NCBI Taxonomy" id="4465"/>
    <lineage>
        <taxon>Eukaryota</taxon>
        <taxon>Viridiplantae</taxon>
        <taxon>Streptophyta</taxon>
        <taxon>Embryophyta</taxon>
        <taxon>Tracheophyta</taxon>
        <taxon>Spermatophyta</taxon>
        <taxon>Magnoliopsida</taxon>
        <taxon>Liliopsida</taxon>
        <taxon>Acoraceae</taxon>
        <taxon>Acorus</taxon>
    </lineage>
</organism>
<accession>A0AAV9BX57</accession>
<dbReference type="AlphaFoldDB" id="A0AAV9BX57"/>
<evidence type="ECO:0000313" key="7">
    <source>
        <dbReference type="Proteomes" id="UP001180020"/>
    </source>
</evidence>
<keyword evidence="3 4" id="KW-0175">Coiled coil</keyword>